<name>A0A645CTN9_9ZZZZ</name>
<evidence type="ECO:0000313" key="1">
    <source>
        <dbReference type="EMBL" id="MPM80287.1"/>
    </source>
</evidence>
<proteinExistence type="predicted"/>
<dbReference type="EMBL" id="VSSQ01029949">
    <property type="protein sequence ID" value="MPM80287.1"/>
    <property type="molecule type" value="Genomic_DNA"/>
</dbReference>
<reference evidence="1" key="1">
    <citation type="submission" date="2019-08" db="EMBL/GenBank/DDBJ databases">
        <authorList>
            <person name="Kucharzyk K."/>
            <person name="Murdoch R.W."/>
            <person name="Higgins S."/>
            <person name="Loffler F."/>
        </authorList>
    </citation>
    <scope>NUCLEOTIDE SEQUENCE</scope>
</reference>
<dbReference type="AlphaFoldDB" id="A0A645CTN9"/>
<protein>
    <submittedName>
        <fullName evidence="1">Uncharacterized protein</fullName>
    </submittedName>
</protein>
<sequence>MDHLINAILLNGVGVAGAGSHQIGQLLAGTAGVAIKKVLADEISSAVLLEGFDGSFVHVEDDAGWITNGDGHLDL</sequence>
<comment type="caution">
    <text evidence="1">The sequence shown here is derived from an EMBL/GenBank/DDBJ whole genome shotgun (WGS) entry which is preliminary data.</text>
</comment>
<accession>A0A645CTN9</accession>
<gene>
    <name evidence="1" type="ORF">SDC9_127334</name>
</gene>
<organism evidence="1">
    <name type="scientific">bioreactor metagenome</name>
    <dbReference type="NCBI Taxonomy" id="1076179"/>
    <lineage>
        <taxon>unclassified sequences</taxon>
        <taxon>metagenomes</taxon>
        <taxon>ecological metagenomes</taxon>
    </lineage>
</organism>